<evidence type="ECO:0000256" key="3">
    <source>
        <dbReference type="SAM" id="Coils"/>
    </source>
</evidence>
<reference evidence="6 7" key="1">
    <citation type="submission" date="2024-01" db="EMBL/GenBank/DDBJ databases">
        <title>The genomes of 5 underutilized Papilionoideae crops provide insights into root nodulation and disease resistanc.</title>
        <authorList>
            <person name="Jiang F."/>
        </authorList>
    </citation>
    <scope>NUCLEOTIDE SEQUENCE [LARGE SCALE GENOMIC DNA]</scope>
    <source>
        <strain evidence="6">LVBAO_FW01</strain>
        <tissue evidence="6">Leaves</tissue>
    </source>
</reference>
<evidence type="ECO:0000256" key="1">
    <source>
        <dbReference type="ARBA" id="ARBA00023054"/>
    </source>
</evidence>
<dbReference type="Proteomes" id="UP001367508">
    <property type="component" value="Unassembled WGS sequence"/>
</dbReference>
<dbReference type="AlphaFoldDB" id="A0AAN9PMX9"/>
<evidence type="ECO:0000256" key="2">
    <source>
        <dbReference type="ARBA" id="ARBA00038006"/>
    </source>
</evidence>
<protein>
    <recommendedName>
        <fullName evidence="5">NAB domain-containing protein</fullName>
    </recommendedName>
</protein>
<feature type="domain" description="NAB" evidence="5">
    <location>
        <begin position="1"/>
        <end position="70"/>
    </location>
</feature>
<dbReference type="InterPro" id="IPR011684">
    <property type="entry name" value="NAB"/>
</dbReference>
<dbReference type="GO" id="GO:0005774">
    <property type="term" value="C:vacuolar membrane"/>
    <property type="evidence" value="ECO:0007669"/>
    <property type="project" value="TreeGrafter"/>
</dbReference>
<dbReference type="PROSITE" id="PS51774">
    <property type="entry name" value="NAB"/>
    <property type="match status" value="1"/>
</dbReference>
<accession>A0AAN9PMX9</accession>
<evidence type="ECO:0000259" key="5">
    <source>
        <dbReference type="PROSITE" id="PS51774"/>
    </source>
</evidence>
<evidence type="ECO:0000313" key="7">
    <source>
        <dbReference type="Proteomes" id="UP001367508"/>
    </source>
</evidence>
<feature type="region of interest" description="Disordered" evidence="4">
    <location>
        <begin position="67"/>
        <end position="102"/>
    </location>
</feature>
<gene>
    <name evidence="6" type="ORF">VNO77_43461</name>
</gene>
<name>A0AAN9PMX9_CANGL</name>
<dbReference type="Pfam" id="PF07765">
    <property type="entry name" value="KIP1"/>
    <property type="match status" value="1"/>
</dbReference>
<dbReference type="EMBL" id="JAYMYQ010000011">
    <property type="protein sequence ID" value="KAK7305555.1"/>
    <property type="molecule type" value="Genomic_DNA"/>
</dbReference>
<dbReference type="Gene3D" id="1.10.287.1490">
    <property type="match status" value="1"/>
</dbReference>
<keyword evidence="1 3" id="KW-0175">Coiled coil</keyword>
<dbReference type="InterPro" id="IPR051861">
    <property type="entry name" value="NET_actin-binding_domain"/>
</dbReference>
<evidence type="ECO:0000256" key="4">
    <source>
        <dbReference type="SAM" id="MobiDB-lite"/>
    </source>
</evidence>
<comment type="caution">
    <text evidence="6">The sequence shown here is derived from an EMBL/GenBank/DDBJ whole genome shotgun (WGS) entry which is preliminary data.</text>
</comment>
<organism evidence="6 7">
    <name type="scientific">Canavalia gladiata</name>
    <name type="common">Sword bean</name>
    <name type="synonym">Dolichos gladiatus</name>
    <dbReference type="NCBI Taxonomy" id="3824"/>
    <lineage>
        <taxon>Eukaryota</taxon>
        <taxon>Viridiplantae</taxon>
        <taxon>Streptophyta</taxon>
        <taxon>Embryophyta</taxon>
        <taxon>Tracheophyta</taxon>
        <taxon>Spermatophyta</taxon>
        <taxon>Magnoliopsida</taxon>
        <taxon>eudicotyledons</taxon>
        <taxon>Gunneridae</taxon>
        <taxon>Pentapetalae</taxon>
        <taxon>rosids</taxon>
        <taxon>fabids</taxon>
        <taxon>Fabales</taxon>
        <taxon>Fabaceae</taxon>
        <taxon>Papilionoideae</taxon>
        <taxon>50 kb inversion clade</taxon>
        <taxon>NPAAA clade</taxon>
        <taxon>indigoferoid/millettioid clade</taxon>
        <taxon>Phaseoleae</taxon>
        <taxon>Canavalia</taxon>
    </lineage>
</organism>
<sequence length="529" mass="61054">MKKLTKRSLTSEMERNVRQMLKLIEEEGDSFAQKAEMYYQKRPELISLVEEFYRGYRSLAERYEHVTGELSKNTPSDLQSQTSDGSEPASTLHSPSRKLPRRVSTNRAAGFDFFLGSGGNDACQKDGDGSSTLTDSDDEYDDTSSINSFSGFFVNGNDPNIINRRVLELEIELRGMKEKYGNMNEEERVVEDSLSRGTRIENKAEEIRNLNEKLRLYEGEVSKLRIEAERYRSTESGNLKGGVELSSIEEEIKMRGDAMDLKTLEEELRLTKEKLESSEVQIASLRLEVNNNKSCVQQLQDQLDLAQKDIANWKSRFNSEKRDRTVVQERLAKMKTNLSDRDHEVRNLKAALSDAEQKIFFERAHLKSEMSKLLGEQTQLEENIREWECQCQSLEEKVRKIQSEKIGKGETLLKGEIEKLKKDIEEKKKKIKDLNLSLDALRLEKANLNGQVSSLKELINSKDIEIEEAHKQGEELTSRINQLEEETKRQRVEILEGAEEKREAIRQLCFSIEHYRSEYIELRQAVMGT</sequence>
<dbReference type="PANTHER" id="PTHR32258">
    <property type="entry name" value="PROTEIN NETWORKED 4A"/>
    <property type="match status" value="1"/>
</dbReference>
<feature type="coiled-coil region" evidence="3">
    <location>
        <begin position="261"/>
        <end position="500"/>
    </location>
</feature>
<proteinExistence type="inferred from homology"/>
<comment type="similarity">
    <text evidence="2">Belongs to the NET family.</text>
</comment>
<feature type="compositionally biased region" description="Polar residues" evidence="4">
    <location>
        <begin position="70"/>
        <end position="94"/>
    </location>
</feature>
<dbReference type="PANTHER" id="PTHR32258:SF21">
    <property type="entry name" value="KINASE INTERACTING (KIP1-LIKE) FAMILY PROTEIN"/>
    <property type="match status" value="1"/>
</dbReference>
<feature type="coiled-coil region" evidence="3">
    <location>
        <begin position="166"/>
        <end position="234"/>
    </location>
</feature>
<keyword evidence="7" id="KW-1185">Reference proteome</keyword>
<evidence type="ECO:0000313" key="6">
    <source>
        <dbReference type="EMBL" id="KAK7305555.1"/>
    </source>
</evidence>
<dbReference type="GO" id="GO:0003779">
    <property type="term" value="F:actin binding"/>
    <property type="evidence" value="ECO:0007669"/>
    <property type="project" value="InterPro"/>
</dbReference>